<dbReference type="Proteomes" id="UP000502377">
    <property type="component" value="Chromosome"/>
</dbReference>
<evidence type="ECO:0000313" key="1">
    <source>
        <dbReference type="EMBL" id="QCD45976.1"/>
    </source>
</evidence>
<evidence type="ECO:0000313" key="2">
    <source>
        <dbReference type="Proteomes" id="UP000502377"/>
    </source>
</evidence>
<dbReference type="InterPro" id="IPR036411">
    <property type="entry name" value="TorD-like_sf"/>
</dbReference>
<accession>A0A6G5QKH4</accession>
<reference evidence="1 2" key="1">
    <citation type="submission" date="2016-07" db="EMBL/GenBank/DDBJ databases">
        <title>Comparative genomics of the Campylobacter concisus group.</title>
        <authorList>
            <person name="Miller W.G."/>
            <person name="Yee E."/>
            <person name="Chapman M.H."/>
            <person name="Huynh S."/>
            <person name="Bono J.L."/>
            <person name="On S.L.W."/>
            <person name="StLeger J."/>
            <person name="Foster G."/>
            <person name="Parker C.T."/>
        </authorList>
    </citation>
    <scope>NUCLEOTIDE SEQUENCE [LARGE SCALE GENOMIC DNA]</scope>
    <source>
        <strain evidence="1 2">ATCC 33238</strain>
    </source>
</reference>
<dbReference type="EMBL" id="CP012543">
    <property type="protein sequence ID" value="QCD45976.1"/>
    <property type="molecule type" value="Genomic_DNA"/>
</dbReference>
<dbReference type="Gene3D" id="1.10.3480.10">
    <property type="entry name" value="TorD-like"/>
    <property type="match status" value="1"/>
</dbReference>
<name>A0A6G5QKH4_CAMRE</name>
<organism evidence="1 2">
    <name type="scientific">Campylobacter rectus</name>
    <name type="common">Wolinella recta</name>
    <dbReference type="NCBI Taxonomy" id="203"/>
    <lineage>
        <taxon>Bacteria</taxon>
        <taxon>Pseudomonadati</taxon>
        <taxon>Campylobacterota</taxon>
        <taxon>Epsilonproteobacteria</taxon>
        <taxon>Campylobacterales</taxon>
        <taxon>Campylobacteraceae</taxon>
        <taxon>Campylobacter</taxon>
    </lineage>
</organism>
<dbReference type="SUPFAM" id="SSF89155">
    <property type="entry name" value="TorD-like"/>
    <property type="match status" value="1"/>
</dbReference>
<dbReference type="KEGG" id="crx:CRECT_0279"/>
<gene>
    <name evidence="1" type="ORF">CRECT_0279</name>
</gene>
<dbReference type="RefSeq" id="WP_002945283.1">
    <property type="nucleotide sequence ID" value="NZ_CP012543.1"/>
</dbReference>
<sequence>MDNNLTKARAYFYEFLAYPLFFHEHGGKFDRWREQLAYLATSPVTPQSEAAFANLAKFDFEKFAREQNDVLFDFSYSNIPLNASFYEDGRDDGAARLRVIECLKLSPYRRDKEVCKDSEDYVGFIFLATATFLRDEVAGAANISSKLFTDVTNKFIDEFIKFLSAHKNADFFASYAVILRDFIELERAVLGVEAPAAPIGDSAAVASMKKEPFQSKMPTAKTKLRWEEFSPVISQEFDD</sequence>
<protein>
    <submittedName>
        <fullName evidence="1">Putative formate dehydrogenase-specific chaperone</fullName>
    </submittedName>
</protein>
<dbReference type="AlphaFoldDB" id="A0A6G5QKH4"/>
<proteinExistence type="predicted"/>